<dbReference type="GO" id="GO:0016740">
    <property type="term" value="F:transferase activity"/>
    <property type="evidence" value="ECO:0007669"/>
    <property type="project" value="UniProtKB-KW"/>
</dbReference>
<proteinExistence type="predicted"/>
<dbReference type="AlphaFoldDB" id="A0A0C3QM79"/>
<name>A0A0C3QM79_9AGAM</name>
<dbReference type="EMBL" id="KN822989">
    <property type="protein sequence ID" value="KIO28881.1"/>
    <property type="molecule type" value="Genomic_DNA"/>
</dbReference>
<evidence type="ECO:0000313" key="2">
    <source>
        <dbReference type="EMBL" id="KIO28881.1"/>
    </source>
</evidence>
<organism evidence="2 3">
    <name type="scientific">Tulasnella calospora MUT 4182</name>
    <dbReference type="NCBI Taxonomy" id="1051891"/>
    <lineage>
        <taxon>Eukaryota</taxon>
        <taxon>Fungi</taxon>
        <taxon>Dikarya</taxon>
        <taxon>Basidiomycota</taxon>
        <taxon>Agaricomycotina</taxon>
        <taxon>Agaricomycetes</taxon>
        <taxon>Cantharellales</taxon>
        <taxon>Tulasnellaceae</taxon>
        <taxon>Tulasnella</taxon>
    </lineage>
</organism>
<dbReference type="Proteomes" id="UP000054248">
    <property type="component" value="Unassembled WGS sequence"/>
</dbReference>
<keyword evidence="2" id="KW-0808">Transferase</keyword>
<sequence length="226" mass="24210">MSESLGRTFQILPSEDIMKTFNTPLMQHKPNKPQQLKTCTPIIDSSSKSIAPSFDEVAESTKSIESMLSVTIPSLSNISSPTRLRLDDALPRLPMLIAYPAEVNTNSLGQERDRGKVTLPTASPLALSSSNVFFLVDPLRLVSAAVVPLETENKPGDISSPIPTIARAADEEEVTSCPSASSVRLPRTSTLGLALTSDDSSPPSLPNTVEREILNGLPNLESLSSL</sequence>
<feature type="region of interest" description="Disordered" evidence="1">
    <location>
        <begin position="193"/>
        <end position="213"/>
    </location>
</feature>
<protein>
    <submittedName>
        <fullName evidence="2">Glycosyltransferase family 2 protein</fullName>
    </submittedName>
</protein>
<dbReference type="HOGENOM" id="CLU_1225558_0_0_1"/>
<gene>
    <name evidence="2" type="ORF">M407DRAFT_21958</name>
</gene>
<reference evidence="2 3" key="1">
    <citation type="submission" date="2014-04" db="EMBL/GenBank/DDBJ databases">
        <authorList>
            <consortium name="DOE Joint Genome Institute"/>
            <person name="Kuo A."/>
            <person name="Girlanda M."/>
            <person name="Perotto S."/>
            <person name="Kohler A."/>
            <person name="Nagy L.G."/>
            <person name="Floudas D."/>
            <person name="Copeland A."/>
            <person name="Barry K.W."/>
            <person name="Cichocki N."/>
            <person name="Veneault-Fourrey C."/>
            <person name="LaButti K."/>
            <person name="Lindquist E.A."/>
            <person name="Lipzen A."/>
            <person name="Lundell T."/>
            <person name="Morin E."/>
            <person name="Murat C."/>
            <person name="Sun H."/>
            <person name="Tunlid A."/>
            <person name="Henrissat B."/>
            <person name="Grigoriev I.V."/>
            <person name="Hibbett D.S."/>
            <person name="Martin F."/>
            <person name="Nordberg H.P."/>
            <person name="Cantor M.N."/>
            <person name="Hua S.X."/>
        </authorList>
    </citation>
    <scope>NUCLEOTIDE SEQUENCE [LARGE SCALE GENOMIC DNA]</scope>
    <source>
        <strain evidence="2 3">MUT 4182</strain>
    </source>
</reference>
<accession>A0A0C3QM79</accession>
<evidence type="ECO:0000313" key="3">
    <source>
        <dbReference type="Proteomes" id="UP000054248"/>
    </source>
</evidence>
<keyword evidence="3" id="KW-1185">Reference proteome</keyword>
<reference evidence="3" key="2">
    <citation type="submission" date="2015-01" db="EMBL/GenBank/DDBJ databases">
        <title>Evolutionary Origins and Diversification of the Mycorrhizal Mutualists.</title>
        <authorList>
            <consortium name="DOE Joint Genome Institute"/>
            <consortium name="Mycorrhizal Genomics Consortium"/>
            <person name="Kohler A."/>
            <person name="Kuo A."/>
            <person name="Nagy L.G."/>
            <person name="Floudas D."/>
            <person name="Copeland A."/>
            <person name="Barry K.W."/>
            <person name="Cichocki N."/>
            <person name="Veneault-Fourrey C."/>
            <person name="LaButti K."/>
            <person name="Lindquist E.A."/>
            <person name="Lipzen A."/>
            <person name="Lundell T."/>
            <person name="Morin E."/>
            <person name="Murat C."/>
            <person name="Riley R."/>
            <person name="Ohm R."/>
            <person name="Sun H."/>
            <person name="Tunlid A."/>
            <person name="Henrissat B."/>
            <person name="Grigoriev I.V."/>
            <person name="Hibbett D.S."/>
            <person name="Martin F."/>
        </authorList>
    </citation>
    <scope>NUCLEOTIDE SEQUENCE [LARGE SCALE GENOMIC DNA]</scope>
    <source>
        <strain evidence="3">MUT 4182</strain>
    </source>
</reference>
<evidence type="ECO:0000256" key="1">
    <source>
        <dbReference type="SAM" id="MobiDB-lite"/>
    </source>
</evidence>